<gene>
    <name evidence="2" type="ORF">PACLA_8A041699</name>
</gene>
<evidence type="ECO:0000256" key="1">
    <source>
        <dbReference type="SAM" id="MobiDB-lite"/>
    </source>
</evidence>
<accession>A0A7D9LB11</accession>
<feature type="non-terminal residue" evidence="2">
    <location>
        <position position="1"/>
    </location>
</feature>
<dbReference type="AlphaFoldDB" id="A0A7D9LB11"/>
<name>A0A7D9LB11_PARCT</name>
<dbReference type="OrthoDB" id="5980952at2759"/>
<comment type="caution">
    <text evidence="2">The sequence shown here is derived from an EMBL/GenBank/DDBJ whole genome shotgun (WGS) entry which is preliminary data.</text>
</comment>
<reference evidence="2" key="1">
    <citation type="submission" date="2020-04" db="EMBL/GenBank/DDBJ databases">
        <authorList>
            <person name="Alioto T."/>
            <person name="Alioto T."/>
            <person name="Gomez Garrido J."/>
        </authorList>
    </citation>
    <scope>NUCLEOTIDE SEQUENCE</scope>
    <source>
        <strain evidence="2">A484AB</strain>
    </source>
</reference>
<proteinExistence type="predicted"/>
<protein>
    <submittedName>
        <fullName evidence="2">Uncharacterized protein</fullName>
    </submittedName>
</protein>
<sequence>MDDPPLKPTTHPMTPVPPDAIEPLFPTDDGTNEDSANVADKRSYVPSGSTPHKPSRKISLVGPSPLKSAKKLTFTKQPSPAQRAAKYLVTRAKGRHSPKELTFSPKQKRNVWTSEEDKSLIEFIALHRDLQPTSSDWPSMRVQHKYWEKAAQFIKENAPTVHIRPSMSIRSRVSFLKTKFSSIDNAEDNLGLTVSHYMSTETPCTNLRNSERMSEQVRRNVDPLILTKDDKILLIKKYMETLTEDEKMECIHEFYDDRCELLSLITKLFTKVNEKVGICQTTEQQLFSKHLDKLYFKIAVMEGIRSNPKHFITTSIKAMKRLQAESRCNLVYKFCQMLTDVNNFDQSSYLMRLDRMPFGLLDYVIQFFTCTNTRQICEPEDYRIWLETMETEFPSRFHRLFAGPMWSNQETKYYGNPHKALTNVPCTSLVSHWSKSKKYTSFSATTDIQVSALDQLKQTNGRFWIKIDGTDIKTALMESARRVWNGDVDMNDGELKKLREQYENHLTDVDKFSKSDCQNLQINGTKLINMFKNDIPYLMNGFQRARAVYHEKFQKQVPNKTLKELNWDIVEHNTLLQQSQLLCENVKDTLDDAFPDELDETTAANIKKLAVKSKSYLCDIYKKRRTAASHVLVTMLSDERRAKKPYALPVRFIAYESLKDQQLRDFNRDIKRKMVERGLKVVGTVTDGEFCSLRSQGETRPLHIWQLIHDSKEAVQKMSKKTLLAMLIKCGESECGDPVVKKPNAAIPHSFINLIHNLQISENLTLEDAVKQVRNSLVPVGYTPYPFKKDTEESFLDMLRSLVATCIYRDAIKHLKGNGVDFSLYIYVPEVDPITKDVRHDRSDHNHLFRRAVKSIRDGNHQGLNFEAFDDVLLDPGSGLTHAVLIGLRKQSLVDAERLVSKFVVRSLRKSEHEKEAQHVQLLVNWHEASDGRSLTQLQRCRYNYNMLNYILDEWMPWHKDCYDFSTIDINRPTNNICGFSRETLVEMTTNIESQEFRRRENDELGYAEHPRAGGTDDLETLFSIAHRKLGTTFTLKDWTEYWPKLV</sequence>
<dbReference type="EMBL" id="CACRXK020016656">
    <property type="protein sequence ID" value="CAB4030136.1"/>
    <property type="molecule type" value="Genomic_DNA"/>
</dbReference>
<feature type="region of interest" description="Disordered" evidence="1">
    <location>
        <begin position="1"/>
        <end position="63"/>
    </location>
</feature>
<evidence type="ECO:0000313" key="3">
    <source>
        <dbReference type="Proteomes" id="UP001152795"/>
    </source>
</evidence>
<evidence type="ECO:0000313" key="2">
    <source>
        <dbReference type="EMBL" id="CAB4030136.1"/>
    </source>
</evidence>
<organism evidence="2 3">
    <name type="scientific">Paramuricea clavata</name>
    <name type="common">Red gorgonian</name>
    <name type="synonym">Violescent sea-whip</name>
    <dbReference type="NCBI Taxonomy" id="317549"/>
    <lineage>
        <taxon>Eukaryota</taxon>
        <taxon>Metazoa</taxon>
        <taxon>Cnidaria</taxon>
        <taxon>Anthozoa</taxon>
        <taxon>Octocorallia</taxon>
        <taxon>Malacalcyonacea</taxon>
        <taxon>Plexauridae</taxon>
        <taxon>Paramuricea</taxon>
    </lineage>
</organism>
<dbReference type="Proteomes" id="UP001152795">
    <property type="component" value="Unassembled WGS sequence"/>
</dbReference>
<keyword evidence="3" id="KW-1185">Reference proteome</keyword>